<dbReference type="GO" id="GO:0003723">
    <property type="term" value="F:RNA binding"/>
    <property type="evidence" value="ECO:0007669"/>
    <property type="project" value="UniProtKB-UniRule"/>
</dbReference>
<feature type="domain" description="RRM" evidence="6">
    <location>
        <begin position="22"/>
        <end position="100"/>
    </location>
</feature>
<dbReference type="SMART" id="SM00360">
    <property type="entry name" value="RRM"/>
    <property type="match status" value="1"/>
</dbReference>
<dbReference type="InterPro" id="IPR000504">
    <property type="entry name" value="RRM_dom"/>
</dbReference>
<dbReference type="Gene3D" id="3.30.70.330">
    <property type="match status" value="1"/>
</dbReference>
<dbReference type="GO" id="GO:0008380">
    <property type="term" value="P:RNA splicing"/>
    <property type="evidence" value="ECO:0007669"/>
    <property type="project" value="UniProtKB-KW"/>
</dbReference>
<evidence type="ECO:0000256" key="4">
    <source>
        <dbReference type="PROSITE-ProRule" id="PRU00176"/>
    </source>
</evidence>
<dbReference type="GO" id="GO:0005681">
    <property type="term" value="C:spliceosomal complex"/>
    <property type="evidence" value="ECO:0007669"/>
    <property type="project" value="UniProtKB-KW"/>
</dbReference>
<accession>A0A834HBL5</accession>
<proteinExistence type="predicted"/>
<feature type="compositionally biased region" description="Polar residues" evidence="5">
    <location>
        <begin position="158"/>
        <end position="170"/>
    </location>
</feature>
<evidence type="ECO:0000256" key="1">
    <source>
        <dbReference type="ARBA" id="ARBA00022664"/>
    </source>
</evidence>
<name>A0A834HBL5_RHOSS</name>
<feature type="compositionally biased region" description="Polar residues" evidence="5">
    <location>
        <begin position="131"/>
        <end position="148"/>
    </location>
</feature>
<protein>
    <recommendedName>
        <fullName evidence="6">RRM domain-containing protein</fullName>
    </recommendedName>
</protein>
<evidence type="ECO:0000256" key="3">
    <source>
        <dbReference type="ARBA" id="ARBA00023187"/>
    </source>
</evidence>
<dbReference type="GO" id="GO:0006397">
    <property type="term" value="P:mRNA processing"/>
    <property type="evidence" value="ECO:0007669"/>
    <property type="project" value="UniProtKB-KW"/>
</dbReference>
<dbReference type="PANTHER" id="PTHR23147">
    <property type="entry name" value="SERINE/ARGININE RICH SPLICING FACTOR"/>
    <property type="match status" value="1"/>
</dbReference>
<reference evidence="7" key="1">
    <citation type="submission" date="2019-11" db="EMBL/GenBank/DDBJ databases">
        <authorList>
            <person name="Liu Y."/>
            <person name="Hou J."/>
            <person name="Li T.-Q."/>
            <person name="Guan C.-H."/>
            <person name="Wu X."/>
            <person name="Wu H.-Z."/>
            <person name="Ling F."/>
            <person name="Zhang R."/>
            <person name="Shi X.-G."/>
            <person name="Ren J.-P."/>
            <person name="Chen E.-F."/>
            <person name="Sun J.-M."/>
        </authorList>
    </citation>
    <scope>NUCLEOTIDE SEQUENCE</scope>
    <source>
        <strain evidence="7">Adult_tree_wgs_1</strain>
        <tissue evidence="7">Leaves</tissue>
    </source>
</reference>
<dbReference type="PROSITE" id="PS50102">
    <property type="entry name" value="RRM"/>
    <property type="match status" value="1"/>
</dbReference>
<keyword evidence="3" id="KW-0508">mRNA splicing</keyword>
<dbReference type="OrthoDB" id="967795at2759"/>
<dbReference type="InterPro" id="IPR012677">
    <property type="entry name" value="Nucleotide-bd_a/b_plait_sf"/>
</dbReference>
<evidence type="ECO:0000256" key="5">
    <source>
        <dbReference type="SAM" id="MobiDB-lite"/>
    </source>
</evidence>
<dbReference type="InterPro" id="IPR050907">
    <property type="entry name" value="SRSF"/>
</dbReference>
<dbReference type="AlphaFoldDB" id="A0A834HBL5"/>
<keyword evidence="8" id="KW-1185">Reference proteome</keyword>
<feature type="region of interest" description="Disordered" evidence="5">
    <location>
        <begin position="344"/>
        <end position="394"/>
    </location>
</feature>
<dbReference type="Pfam" id="PF00076">
    <property type="entry name" value="RRM_1"/>
    <property type="match status" value="1"/>
</dbReference>
<feature type="compositionally biased region" description="Acidic residues" evidence="5">
    <location>
        <begin position="348"/>
        <end position="363"/>
    </location>
</feature>
<organism evidence="7 8">
    <name type="scientific">Rhododendron simsii</name>
    <name type="common">Sims's rhododendron</name>
    <dbReference type="NCBI Taxonomy" id="118357"/>
    <lineage>
        <taxon>Eukaryota</taxon>
        <taxon>Viridiplantae</taxon>
        <taxon>Streptophyta</taxon>
        <taxon>Embryophyta</taxon>
        <taxon>Tracheophyta</taxon>
        <taxon>Spermatophyta</taxon>
        <taxon>Magnoliopsida</taxon>
        <taxon>eudicotyledons</taxon>
        <taxon>Gunneridae</taxon>
        <taxon>Pentapetalae</taxon>
        <taxon>asterids</taxon>
        <taxon>Ericales</taxon>
        <taxon>Ericaceae</taxon>
        <taxon>Ericoideae</taxon>
        <taxon>Rhodoreae</taxon>
        <taxon>Rhododendron</taxon>
    </lineage>
</organism>
<dbReference type="InterPro" id="IPR035979">
    <property type="entry name" value="RBD_domain_sf"/>
</dbReference>
<sequence length="612" mass="69381">MNRLKEIGRVGKGGDAFELRKSTIFVDNLPNGIRKGFAYNLFSRFGKIGDCYIPDKKSKRSGQNFGFIRFESIRSAIQAVESTNRAWIWGRELIVNVAKFAKKQGGIPTQIYDQHKQKNLAAEDGSRYQRGYNNQHPKSNPQTNNGNAFGNGKEIVIYQQSDRTQRSNPTLKGFEKRGNEVWRRKGVPESSKQGGDGRLRKQDDEVKEGRKTINVQAVGNGWLTRSVVGKVRRLTSAKDLESLFKKEKMGKIQIKPMGGRYMVITFPSEDRRNEVLKEKWLDLWFEEVKPWNGEAAKDERFVWIACYGMPLNAWNIPSFRAIGSSWGYFIEVDSDTLREVSFTKVTSENEEEDDEVDKVDDELDANKNSVDDMETQGNEMLDDRAKTNEEEAEKVETNYNNGNHQAGLEKAPFHEESLAQRKSVKGKYTEKPDSCENNNEESINSDLGLDSIVQDSQSPVIEECFESVLKNIPVQNAESNPGANYDQEKEVNEANNSGAYESNVSLRASQLPDINLHIELNPSAVRRNIRRQQFEASVSTQEDDIDGYIIGSQEQEQDAIEKELHHTILAGNTLGIKVRNSGILRMKKMIENEALALKASIKNNTYAPLMRD</sequence>
<dbReference type="SUPFAM" id="SSF54928">
    <property type="entry name" value="RNA-binding domain, RBD"/>
    <property type="match status" value="1"/>
</dbReference>
<dbReference type="EMBL" id="WJXA01000002">
    <property type="protein sequence ID" value="KAF7151501.1"/>
    <property type="molecule type" value="Genomic_DNA"/>
</dbReference>
<feature type="compositionally biased region" description="Basic and acidic residues" evidence="5">
    <location>
        <begin position="173"/>
        <end position="187"/>
    </location>
</feature>
<evidence type="ECO:0000313" key="7">
    <source>
        <dbReference type="EMBL" id="KAF7151501.1"/>
    </source>
</evidence>
<feature type="compositionally biased region" description="Basic and acidic residues" evidence="5">
    <location>
        <begin position="195"/>
        <end position="206"/>
    </location>
</feature>
<comment type="caution">
    <text evidence="7">The sequence shown here is derived from an EMBL/GenBank/DDBJ whole genome shotgun (WGS) entry which is preliminary data.</text>
</comment>
<evidence type="ECO:0000259" key="6">
    <source>
        <dbReference type="PROSITE" id="PS50102"/>
    </source>
</evidence>
<dbReference type="CDD" id="cd00590">
    <property type="entry name" value="RRM_SF"/>
    <property type="match status" value="1"/>
</dbReference>
<dbReference type="Proteomes" id="UP000626092">
    <property type="component" value="Unassembled WGS sequence"/>
</dbReference>
<evidence type="ECO:0000313" key="8">
    <source>
        <dbReference type="Proteomes" id="UP000626092"/>
    </source>
</evidence>
<feature type="region of interest" description="Disordered" evidence="5">
    <location>
        <begin position="128"/>
        <end position="206"/>
    </location>
</feature>
<feature type="region of interest" description="Disordered" evidence="5">
    <location>
        <begin position="420"/>
        <end position="443"/>
    </location>
</feature>
<evidence type="ECO:0000256" key="2">
    <source>
        <dbReference type="ARBA" id="ARBA00022728"/>
    </source>
</evidence>
<keyword evidence="4" id="KW-0694">RNA-binding</keyword>
<keyword evidence="2" id="KW-0747">Spliceosome</keyword>
<gene>
    <name evidence="7" type="ORF">RHSIM_Rhsim02G0045800</name>
</gene>
<keyword evidence="1" id="KW-0507">mRNA processing</keyword>